<comment type="caution">
    <text evidence="2">The sequence shown here is derived from an EMBL/GenBank/DDBJ whole genome shotgun (WGS) entry which is preliminary data.</text>
</comment>
<dbReference type="Gene3D" id="2.60.40.10">
    <property type="entry name" value="Immunoglobulins"/>
    <property type="match status" value="1"/>
</dbReference>
<evidence type="ECO:0000313" key="3">
    <source>
        <dbReference type="Proteomes" id="UP000663844"/>
    </source>
</evidence>
<feature type="domain" description="Fibronectin type-III" evidence="1">
    <location>
        <begin position="72"/>
        <end position="98"/>
    </location>
</feature>
<feature type="non-terminal residue" evidence="2">
    <location>
        <position position="98"/>
    </location>
</feature>
<dbReference type="Proteomes" id="UP000663844">
    <property type="component" value="Unassembled WGS sequence"/>
</dbReference>
<dbReference type="SUPFAM" id="SSF49265">
    <property type="entry name" value="Fibronectin type III"/>
    <property type="match status" value="1"/>
</dbReference>
<dbReference type="PROSITE" id="PS50853">
    <property type="entry name" value="FN3"/>
    <property type="match status" value="1"/>
</dbReference>
<dbReference type="InterPro" id="IPR003961">
    <property type="entry name" value="FN3_dom"/>
</dbReference>
<dbReference type="AlphaFoldDB" id="A0A820J8D9"/>
<dbReference type="SUPFAM" id="SSF48726">
    <property type="entry name" value="Immunoglobulin"/>
    <property type="match status" value="1"/>
</dbReference>
<protein>
    <recommendedName>
        <fullName evidence="1">Fibronectin type-III domain-containing protein</fullName>
    </recommendedName>
</protein>
<proteinExistence type="predicted"/>
<evidence type="ECO:0000313" key="2">
    <source>
        <dbReference type="EMBL" id="CAF4318074.1"/>
    </source>
</evidence>
<dbReference type="EMBL" id="CAJOAZ010017680">
    <property type="protein sequence ID" value="CAF4318074.1"/>
    <property type="molecule type" value="Genomic_DNA"/>
</dbReference>
<sequence length="98" mass="10695">NNQVLPSSLKYQTLFNDRVLSSSFSPNLTFEAILYVANVTKTDYGIYQCKAENKLGIDVSDIILTGLTVPDPPSQVEITNISHSSLLIHWIPGIDGGS</sequence>
<organism evidence="2 3">
    <name type="scientific">Adineta steineri</name>
    <dbReference type="NCBI Taxonomy" id="433720"/>
    <lineage>
        <taxon>Eukaryota</taxon>
        <taxon>Metazoa</taxon>
        <taxon>Spiralia</taxon>
        <taxon>Gnathifera</taxon>
        <taxon>Rotifera</taxon>
        <taxon>Eurotatoria</taxon>
        <taxon>Bdelloidea</taxon>
        <taxon>Adinetida</taxon>
        <taxon>Adinetidae</taxon>
        <taxon>Adineta</taxon>
    </lineage>
</organism>
<dbReference type="InterPro" id="IPR013783">
    <property type="entry name" value="Ig-like_fold"/>
</dbReference>
<dbReference type="CDD" id="cd00063">
    <property type="entry name" value="FN3"/>
    <property type="match status" value="1"/>
</dbReference>
<dbReference type="InterPro" id="IPR036179">
    <property type="entry name" value="Ig-like_dom_sf"/>
</dbReference>
<dbReference type="InterPro" id="IPR036116">
    <property type="entry name" value="FN3_sf"/>
</dbReference>
<name>A0A820J8D9_9BILA</name>
<feature type="non-terminal residue" evidence="2">
    <location>
        <position position="1"/>
    </location>
</feature>
<gene>
    <name evidence="2" type="ORF">OXD698_LOCUS47013</name>
</gene>
<reference evidence="2" key="1">
    <citation type="submission" date="2021-02" db="EMBL/GenBank/DDBJ databases">
        <authorList>
            <person name="Nowell W R."/>
        </authorList>
    </citation>
    <scope>NUCLEOTIDE SEQUENCE</scope>
</reference>
<accession>A0A820J8D9</accession>
<evidence type="ECO:0000259" key="1">
    <source>
        <dbReference type="PROSITE" id="PS50853"/>
    </source>
</evidence>